<reference evidence="7 8" key="1">
    <citation type="submission" date="2015-09" db="EMBL/GenBank/DDBJ databases">
        <authorList>
            <consortium name="Pathogen Informatics"/>
            <person name="Wu L."/>
            <person name="Ma J."/>
        </authorList>
    </citation>
    <scope>NUCLEOTIDE SEQUENCE [LARGE SCALE GENOMIC DNA]</scope>
    <source>
        <strain evidence="7 8">2789STDY5834858</strain>
    </source>
</reference>
<feature type="transmembrane region" description="Helical" evidence="5">
    <location>
        <begin position="464"/>
        <end position="482"/>
    </location>
</feature>
<keyword evidence="8" id="KW-1185">Reference proteome</keyword>
<feature type="domain" description="Integral membrane bound transporter" evidence="6">
    <location>
        <begin position="357"/>
        <end position="476"/>
    </location>
</feature>
<feature type="transmembrane region" description="Helical" evidence="5">
    <location>
        <begin position="130"/>
        <end position="147"/>
    </location>
</feature>
<dbReference type="Pfam" id="PF13515">
    <property type="entry name" value="FUSC_2"/>
    <property type="match status" value="1"/>
</dbReference>
<dbReference type="Proteomes" id="UP000095488">
    <property type="component" value="Unassembled WGS sequence"/>
</dbReference>
<proteinExistence type="predicted"/>
<accession>A0ABP2ATL0</accession>
<feature type="transmembrane region" description="Helical" evidence="5">
    <location>
        <begin position="434"/>
        <end position="452"/>
    </location>
</feature>
<evidence type="ECO:0000256" key="3">
    <source>
        <dbReference type="ARBA" id="ARBA00022989"/>
    </source>
</evidence>
<evidence type="ECO:0000256" key="4">
    <source>
        <dbReference type="ARBA" id="ARBA00023136"/>
    </source>
</evidence>
<sequence>MNKNKIIGNTLIFIIIMIYLGIFRSVFGGANSLVGITVITAVLMLTQRDLTAEPIKNFLTLLLVNVMTGVFSYIAVNNLWIGIPLNLIALFVIAYTFSSNIKGLVVIPFGLQYLFMISEPVYGIDFEKRMIALVFGAFFVMAIQFVVNKKKLEKTFNPSIINIIDSLIETISLPEYLLEPSPYVMGRLIDTLRDDEDTGNVLFKNIDNLKKIIYDKRKKGFYLNRGTKEVVDIVWILERISLNLHKDCIYKNQEFNKYLKSYLSEIKFSIENKKYSINYKEFYGNLDEDMLEVKKTIDDLVININQLMKIENMKKHDFHIKAPKHFSKLEIAKKDFKIDSLRVSYALRLAILGAFTLFLTKFFNLAEGRWMVYTIFALIQPYKEVTIRKSKDRIQGTIIGVLLVIVVFMIFKNTQVRMLSILFMGYLNPYAQRYRNMVICITFSAVASLAITENITVILGGERLFFVAIGIIIALIGSKYIIPYNIENTNQYIIKNYNKLRFQLKKDINTSQVEDGIKLLYVLPAFFEEKLVSLNTGEKLKELKEFTKNQRLIINNLYEKYYNKIKTVG</sequence>
<keyword evidence="3 5" id="KW-1133">Transmembrane helix</keyword>
<dbReference type="InterPro" id="IPR049453">
    <property type="entry name" value="Memb_transporter_dom"/>
</dbReference>
<gene>
    <name evidence="7" type="ORF">ERS852473_00678</name>
</gene>
<feature type="transmembrane region" description="Helical" evidence="5">
    <location>
        <begin position="394"/>
        <end position="413"/>
    </location>
</feature>
<comment type="subcellular location">
    <subcellularLocation>
        <location evidence="1">Membrane</location>
        <topology evidence="1">Multi-pass membrane protein</topology>
    </subcellularLocation>
</comment>
<feature type="transmembrane region" description="Helical" evidence="5">
    <location>
        <begin position="29"/>
        <end position="46"/>
    </location>
</feature>
<evidence type="ECO:0000256" key="2">
    <source>
        <dbReference type="ARBA" id="ARBA00022692"/>
    </source>
</evidence>
<evidence type="ECO:0000256" key="5">
    <source>
        <dbReference type="SAM" id="Phobius"/>
    </source>
</evidence>
<evidence type="ECO:0000256" key="1">
    <source>
        <dbReference type="ARBA" id="ARBA00004141"/>
    </source>
</evidence>
<evidence type="ECO:0000313" key="8">
    <source>
        <dbReference type="Proteomes" id="UP000095488"/>
    </source>
</evidence>
<keyword evidence="4 5" id="KW-0472">Membrane</keyword>
<evidence type="ECO:0000259" key="6">
    <source>
        <dbReference type="Pfam" id="PF13515"/>
    </source>
</evidence>
<keyword evidence="2 5" id="KW-0812">Transmembrane</keyword>
<dbReference type="EMBL" id="CYZR01000002">
    <property type="protein sequence ID" value="CUN62943.1"/>
    <property type="molecule type" value="Genomic_DNA"/>
</dbReference>
<evidence type="ECO:0000313" key="7">
    <source>
        <dbReference type="EMBL" id="CUN62943.1"/>
    </source>
</evidence>
<dbReference type="RefSeq" id="WP_055257646.1">
    <property type="nucleotide sequence ID" value="NZ_BCMV01000036.1"/>
</dbReference>
<organism evidence="7 8">
    <name type="scientific">Sarcina ventriculi</name>
    <name type="common">Clostridium ventriculi</name>
    <dbReference type="NCBI Taxonomy" id="1267"/>
    <lineage>
        <taxon>Bacteria</taxon>
        <taxon>Bacillati</taxon>
        <taxon>Bacillota</taxon>
        <taxon>Clostridia</taxon>
        <taxon>Eubacteriales</taxon>
        <taxon>Clostridiaceae</taxon>
        <taxon>Sarcina</taxon>
    </lineage>
</organism>
<name>A0ABP2ATL0_SARVE</name>
<feature type="transmembrane region" description="Helical" evidence="5">
    <location>
        <begin position="58"/>
        <end position="75"/>
    </location>
</feature>
<protein>
    <submittedName>
        <fullName evidence="7">Predicted membrane protein</fullName>
    </submittedName>
</protein>
<comment type="caution">
    <text evidence="7">The sequence shown here is derived from an EMBL/GenBank/DDBJ whole genome shotgun (WGS) entry which is preliminary data.</text>
</comment>
<feature type="transmembrane region" description="Helical" evidence="5">
    <location>
        <begin position="343"/>
        <end position="363"/>
    </location>
</feature>